<evidence type="ECO:0000256" key="1">
    <source>
        <dbReference type="SAM" id="MobiDB-lite"/>
    </source>
</evidence>
<feature type="transmembrane region" description="Helical" evidence="2">
    <location>
        <begin position="157"/>
        <end position="185"/>
    </location>
</feature>
<feature type="transmembrane region" description="Helical" evidence="2">
    <location>
        <begin position="95"/>
        <end position="117"/>
    </location>
</feature>
<proteinExistence type="predicted"/>
<evidence type="ECO:0000313" key="4">
    <source>
        <dbReference type="Proteomes" id="UP000653076"/>
    </source>
</evidence>
<evidence type="ECO:0000256" key="2">
    <source>
        <dbReference type="SAM" id="Phobius"/>
    </source>
</evidence>
<keyword evidence="2" id="KW-1133">Transmembrane helix</keyword>
<evidence type="ECO:0008006" key="5">
    <source>
        <dbReference type="Google" id="ProtNLM"/>
    </source>
</evidence>
<protein>
    <recommendedName>
        <fullName evidence="5">MFS transporter</fullName>
    </recommendedName>
</protein>
<feature type="compositionally biased region" description="Low complexity" evidence="1">
    <location>
        <begin position="320"/>
        <end position="358"/>
    </location>
</feature>
<keyword evidence="2" id="KW-0812">Transmembrane</keyword>
<feature type="compositionally biased region" description="Pro residues" evidence="1">
    <location>
        <begin position="621"/>
        <end position="630"/>
    </location>
</feature>
<evidence type="ECO:0000313" key="3">
    <source>
        <dbReference type="EMBL" id="GIJ26199.1"/>
    </source>
</evidence>
<keyword evidence="4" id="KW-1185">Reference proteome</keyword>
<feature type="compositionally biased region" description="Basic and acidic residues" evidence="1">
    <location>
        <begin position="581"/>
        <end position="599"/>
    </location>
</feature>
<name>A0ABQ4J7R0_9ACTN</name>
<dbReference type="PRINTS" id="PR01217">
    <property type="entry name" value="PRICHEXTENSN"/>
</dbReference>
<feature type="transmembrane region" description="Helical" evidence="2">
    <location>
        <begin position="265"/>
        <end position="287"/>
    </location>
</feature>
<feature type="transmembrane region" description="Helical" evidence="2">
    <location>
        <begin position="240"/>
        <end position="259"/>
    </location>
</feature>
<feature type="compositionally biased region" description="Basic residues" evidence="1">
    <location>
        <begin position="734"/>
        <end position="749"/>
    </location>
</feature>
<feature type="compositionally biased region" description="Basic and acidic residues" evidence="1">
    <location>
        <begin position="669"/>
        <end position="682"/>
    </location>
</feature>
<feature type="transmembrane region" description="Helical" evidence="2">
    <location>
        <begin position="205"/>
        <end position="228"/>
    </location>
</feature>
<dbReference type="Proteomes" id="UP000653076">
    <property type="component" value="Unassembled WGS sequence"/>
</dbReference>
<feature type="compositionally biased region" description="Basic residues" evidence="1">
    <location>
        <begin position="683"/>
        <end position="694"/>
    </location>
</feature>
<feature type="compositionally biased region" description="Pro residues" evidence="1">
    <location>
        <begin position="305"/>
        <end position="319"/>
    </location>
</feature>
<feature type="region of interest" description="Disordered" evidence="1">
    <location>
        <begin position="298"/>
        <end position="749"/>
    </location>
</feature>
<feature type="compositionally biased region" description="Low complexity" evidence="1">
    <location>
        <begin position="506"/>
        <end position="518"/>
    </location>
</feature>
<comment type="caution">
    <text evidence="3">The sequence shown here is derived from an EMBL/GenBank/DDBJ whole genome shotgun (WGS) entry which is preliminary data.</text>
</comment>
<feature type="compositionally biased region" description="Pro residues" evidence="1">
    <location>
        <begin position="400"/>
        <end position="416"/>
    </location>
</feature>
<sequence>MATDRNVPVMAHRTLIRLMLTAFGVSLLVGAGQLGLAFGFGIIRLTGAFTGATANQWPAQLVWVGWFVMNAAVAGAMLTEQLARRDERLTGTERQVAVAASAALGAMVVAPLCMQPARSAEVVTIDPVWAVAICAMLGAVIGVGAALAVLMRPPFAWNVAAVAGVMWLLALLAVAPALGASGPLAPVRLGVLEPAWLDADTAQQLALLILPTLTLLVGAATGGLARWYRYPPLVSGPSGAAGPLLVAFAYLAAGPGGIGDRYQLSPYYGALIAVAVGALGSAAAALVPWSPGRSPATGAIEPSAVLPPLPATPALPTPTGPSTSAETSTSPATAPTSPAIATGRGPDATASTSTPTAAKPLRPAGRPPVLPLAGGDTAQQAEPLGSPPHWHWPDDRITPRTPPATPGTSLPGPPPANVVNPAASPPVAPTPAAPTPTGSPPTGSTPTASTPTASPPTASPPAVSTLAGPGIDEGGPHRPADAMPVEPSVDSSPVGDGSDIPAAVRTTAPESAPTSGTPTSGGAGEATPAEAPPRPRHQFPMPDLGRATTWKLTPTQQPAPLPTVDEHVPPVDAEPPAPGQKEPRPAETEQPADHQKEPRSAGGTEPVAGSEAPPAGIATDPGPPGGPARPDPAHDAAATRSAPVPRISTDPAAAIRDVSAAFTRPPAARAEEAQPDGGDRRDKSGRRGLFRRGGSRSDATAAEREEPLAAQDEEYVHWVAELSRPIADDEPAPKKTRRSLRPSGRHHRD</sequence>
<feature type="compositionally biased region" description="Pro residues" evidence="1">
    <location>
        <begin position="423"/>
        <end position="439"/>
    </location>
</feature>
<feature type="compositionally biased region" description="Low complexity" evidence="1">
    <location>
        <begin position="487"/>
        <end position="499"/>
    </location>
</feature>
<dbReference type="EMBL" id="BOPC01000017">
    <property type="protein sequence ID" value="GIJ26199.1"/>
    <property type="molecule type" value="Genomic_DNA"/>
</dbReference>
<reference evidence="3 4" key="1">
    <citation type="submission" date="2021-01" db="EMBL/GenBank/DDBJ databases">
        <title>Whole genome shotgun sequence of Verrucosispora qiuiae NBRC 106684.</title>
        <authorList>
            <person name="Komaki H."/>
            <person name="Tamura T."/>
        </authorList>
    </citation>
    <scope>NUCLEOTIDE SEQUENCE [LARGE SCALE GENOMIC DNA]</scope>
    <source>
        <strain evidence="3 4">NBRC 106684</strain>
    </source>
</reference>
<organism evidence="3 4">
    <name type="scientific">Micromonospora qiuiae</name>
    <dbReference type="NCBI Taxonomy" id="502268"/>
    <lineage>
        <taxon>Bacteria</taxon>
        <taxon>Bacillati</taxon>
        <taxon>Actinomycetota</taxon>
        <taxon>Actinomycetes</taxon>
        <taxon>Micromonosporales</taxon>
        <taxon>Micromonosporaceae</taxon>
        <taxon>Micromonospora</taxon>
    </lineage>
</organism>
<feature type="transmembrane region" description="Helical" evidence="2">
    <location>
        <begin position="20"/>
        <end position="43"/>
    </location>
</feature>
<gene>
    <name evidence="3" type="ORF">Vqi01_13610</name>
</gene>
<feature type="transmembrane region" description="Helical" evidence="2">
    <location>
        <begin position="129"/>
        <end position="150"/>
    </location>
</feature>
<feature type="compositionally biased region" description="Low complexity" evidence="1">
    <location>
        <begin position="440"/>
        <end position="452"/>
    </location>
</feature>
<keyword evidence="2" id="KW-0472">Membrane</keyword>
<accession>A0ABQ4J7R0</accession>
<feature type="transmembrane region" description="Helical" evidence="2">
    <location>
        <begin position="63"/>
        <end position="83"/>
    </location>
</feature>